<proteinExistence type="predicted"/>
<accession>A0A0D3HZM4</accession>
<dbReference type="GeneID" id="17250609"/>
<feature type="region of interest" description="Disordered" evidence="1">
    <location>
        <begin position="96"/>
        <end position="122"/>
    </location>
</feature>
<protein>
    <recommendedName>
        <fullName evidence="2">Rhodanese domain-containing protein</fullName>
    </recommendedName>
</protein>
<dbReference type="RefSeq" id="XP_005756888.1">
    <property type="nucleotide sequence ID" value="XM_005756831.1"/>
</dbReference>
<evidence type="ECO:0000313" key="4">
    <source>
        <dbReference type="Proteomes" id="UP000013827"/>
    </source>
</evidence>
<dbReference type="InterPro" id="IPR001763">
    <property type="entry name" value="Rhodanese-like_dom"/>
</dbReference>
<organism evidence="3 4">
    <name type="scientific">Emiliania huxleyi (strain CCMP1516)</name>
    <dbReference type="NCBI Taxonomy" id="280463"/>
    <lineage>
        <taxon>Eukaryota</taxon>
        <taxon>Haptista</taxon>
        <taxon>Haptophyta</taxon>
        <taxon>Prymnesiophyceae</taxon>
        <taxon>Isochrysidales</taxon>
        <taxon>Noelaerhabdaceae</taxon>
        <taxon>Emiliania</taxon>
    </lineage>
</organism>
<dbReference type="SUPFAM" id="SSF52821">
    <property type="entry name" value="Rhodanese/Cell cycle control phosphatase"/>
    <property type="match status" value="1"/>
</dbReference>
<dbReference type="PROSITE" id="PS50206">
    <property type="entry name" value="RHODANESE_3"/>
    <property type="match status" value="1"/>
</dbReference>
<dbReference type="InterPro" id="IPR036873">
    <property type="entry name" value="Rhodanese-like_dom_sf"/>
</dbReference>
<dbReference type="HOGENOM" id="CLU_895551_0_0_1"/>
<dbReference type="Pfam" id="PF00581">
    <property type="entry name" value="Rhodanese"/>
    <property type="match status" value="1"/>
</dbReference>
<name>A0A0D3HZM4_EMIH1</name>
<evidence type="ECO:0000256" key="1">
    <source>
        <dbReference type="SAM" id="MobiDB-lite"/>
    </source>
</evidence>
<reference evidence="3" key="2">
    <citation type="submission" date="2024-10" db="UniProtKB">
        <authorList>
            <consortium name="EnsemblProtists"/>
        </authorList>
    </citation>
    <scope>IDENTIFICATION</scope>
</reference>
<dbReference type="AlphaFoldDB" id="A0A0D3HZM4"/>
<feature type="compositionally biased region" description="Gly residues" evidence="1">
    <location>
        <begin position="7"/>
        <end position="25"/>
    </location>
</feature>
<reference evidence="4" key="1">
    <citation type="journal article" date="2013" name="Nature">
        <title>Pan genome of the phytoplankton Emiliania underpins its global distribution.</title>
        <authorList>
            <person name="Read B.A."/>
            <person name="Kegel J."/>
            <person name="Klute M.J."/>
            <person name="Kuo A."/>
            <person name="Lefebvre S.C."/>
            <person name="Maumus F."/>
            <person name="Mayer C."/>
            <person name="Miller J."/>
            <person name="Monier A."/>
            <person name="Salamov A."/>
            <person name="Young J."/>
            <person name="Aguilar M."/>
            <person name="Claverie J.M."/>
            <person name="Frickenhaus S."/>
            <person name="Gonzalez K."/>
            <person name="Herman E.K."/>
            <person name="Lin Y.C."/>
            <person name="Napier J."/>
            <person name="Ogata H."/>
            <person name="Sarno A.F."/>
            <person name="Shmutz J."/>
            <person name="Schroeder D."/>
            <person name="de Vargas C."/>
            <person name="Verret F."/>
            <person name="von Dassow P."/>
            <person name="Valentin K."/>
            <person name="Van de Peer Y."/>
            <person name="Wheeler G."/>
            <person name="Dacks J.B."/>
            <person name="Delwiche C.F."/>
            <person name="Dyhrman S.T."/>
            <person name="Glockner G."/>
            <person name="John U."/>
            <person name="Richards T."/>
            <person name="Worden A.Z."/>
            <person name="Zhang X."/>
            <person name="Grigoriev I.V."/>
            <person name="Allen A.E."/>
            <person name="Bidle K."/>
            <person name="Borodovsky M."/>
            <person name="Bowler C."/>
            <person name="Brownlee C."/>
            <person name="Cock J.M."/>
            <person name="Elias M."/>
            <person name="Gladyshev V.N."/>
            <person name="Groth M."/>
            <person name="Guda C."/>
            <person name="Hadaegh A."/>
            <person name="Iglesias-Rodriguez M.D."/>
            <person name="Jenkins J."/>
            <person name="Jones B.M."/>
            <person name="Lawson T."/>
            <person name="Leese F."/>
            <person name="Lindquist E."/>
            <person name="Lobanov A."/>
            <person name="Lomsadze A."/>
            <person name="Malik S.B."/>
            <person name="Marsh M.E."/>
            <person name="Mackinder L."/>
            <person name="Mock T."/>
            <person name="Mueller-Roeber B."/>
            <person name="Pagarete A."/>
            <person name="Parker M."/>
            <person name="Probert I."/>
            <person name="Quesneville H."/>
            <person name="Raines C."/>
            <person name="Rensing S.A."/>
            <person name="Riano-Pachon D.M."/>
            <person name="Richier S."/>
            <person name="Rokitta S."/>
            <person name="Shiraiwa Y."/>
            <person name="Soanes D.M."/>
            <person name="van der Giezen M."/>
            <person name="Wahlund T.M."/>
            <person name="Williams B."/>
            <person name="Wilson W."/>
            <person name="Wolfe G."/>
            <person name="Wurch L.L."/>
        </authorList>
    </citation>
    <scope>NUCLEOTIDE SEQUENCE</scope>
</reference>
<keyword evidence="4" id="KW-1185">Reference proteome</keyword>
<feature type="region of interest" description="Disordered" evidence="1">
    <location>
        <begin position="1"/>
        <end position="28"/>
    </location>
</feature>
<sequence>MEALEQAGGGGGAGALGRPGQGSGGEQSAVLAYRTLGLSDDATYDEVTEAAETLAEAEIEDAKRRVLEDRSSMLRSFAAQSRARLLPATDVRERAAADTSETDAPHVASTPPCGETECEADDLTEGGGAAEQANVGLHLDATERQAASLAGVQAAKAGESGKAKGGGTEGEKLGRCSEAEAKEAIEAAATPCAELAPAVAPVLSLPVTRAELSKALMAYGASLLDVRSAGERAALTLPLPSIWCEVSLDDAADLEARATALLPRPKLPVVVFCDSGRRAAFAKAVLERQGFEYVINAGGVNAVMECLLASL</sequence>
<dbReference type="KEGG" id="ehx:EMIHUDRAFT_460251"/>
<dbReference type="SMART" id="SM00450">
    <property type="entry name" value="RHOD"/>
    <property type="match status" value="1"/>
</dbReference>
<dbReference type="EnsemblProtists" id="EOD04459">
    <property type="protein sequence ID" value="EOD04459"/>
    <property type="gene ID" value="EMIHUDRAFT_460251"/>
</dbReference>
<dbReference type="Gene3D" id="3.40.250.10">
    <property type="entry name" value="Rhodanese-like domain"/>
    <property type="match status" value="1"/>
</dbReference>
<dbReference type="PaxDb" id="2903-EOD04459"/>
<feature type="region of interest" description="Disordered" evidence="1">
    <location>
        <begin position="152"/>
        <end position="174"/>
    </location>
</feature>
<feature type="domain" description="Rhodanese" evidence="2">
    <location>
        <begin position="250"/>
        <end position="305"/>
    </location>
</feature>
<dbReference type="CDD" id="cd00158">
    <property type="entry name" value="RHOD"/>
    <property type="match status" value="1"/>
</dbReference>
<evidence type="ECO:0000313" key="3">
    <source>
        <dbReference type="EnsemblProtists" id="EOD04459"/>
    </source>
</evidence>
<dbReference type="Proteomes" id="UP000013827">
    <property type="component" value="Unassembled WGS sequence"/>
</dbReference>
<evidence type="ECO:0000259" key="2">
    <source>
        <dbReference type="PROSITE" id="PS50206"/>
    </source>
</evidence>